<dbReference type="GO" id="GO:0030139">
    <property type="term" value="C:endocytic vesicle"/>
    <property type="evidence" value="ECO:0007669"/>
    <property type="project" value="TreeGrafter"/>
</dbReference>
<dbReference type="Pfam" id="PF25808">
    <property type="entry name" value="TPR_LAA1_C"/>
    <property type="match status" value="1"/>
</dbReference>
<proteinExistence type="inferred from homology"/>
<accession>A0A8H4VW34</accession>
<dbReference type="EMBL" id="JAACJL010000002">
    <property type="protein sequence ID" value="KAF4622079.1"/>
    <property type="molecule type" value="Genomic_DNA"/>
</dbReference>
<reference evidence="5 6" key="1">
    <citation type="submission" date="2019-12" db="EMBL/GenBank/DDBJ databases">
        <authorList>
            <person name="Floudas D."/>
            <person name="Bentzer J."/>
            <person name="Ahren D."/>
            <person name="Johansson T."/>
            <person name="Persson P."/>
            <person name="Tunlid A."/>
        </authorList>
    </citation>
    <scope>NUCLEOTIDE SEQUENCE [LARGE SCALE GENOMIC DNA]</scope>
    <source>
        <strain evidence="5 6">CBS 102.39</strain>
    </source>
</reference>
<sequence length="2222" mass="233165">MSAKGKDMEWEDIQPSELIGETAEVYLFQWLSYAEKKIEGMPIPELKSRQVDIEKTLLGIVSCSAASSSSSYSSSPNPNSSNTTTTSEQSPSPGRAIRNLVGRCFVRLYTRAETRTLFDTMQALLRMVGDFTSANPRAESVRIAAFSCIRDIMRVFGSQIMSFMAEITMVTLKTYKSSSTPPLLRYHALLALAASLSSAKRAVMDATMRDVIKAMRNGLGDKGLGVQRGCCAVLIAIYSSPDAHPFTLNELDAIISVSVKSLESADQITRKAHARLVGHLLASTQIERVVPGSSKSAASSKDNNNSNSDRRGSGDDDRLGSGADSGQPAGTGGGAGGGGETKKAMLTPQEMFTHLSVHLNKHNAGRKTRIGIIDFYAALLRALGEGWVEAHFSVIVAHLFSDILVPASHLALVIAAEGSSSGDSTGSGSSGGPANTYRYELLLARRLVGVLLREMVGVRMLSEQGQIQAIQELASGYLKRWPAMMPGQTAPGKEVLVVVLREVAGLVGGLGNVGVGVQTALADPLISLLSHPSHAVRVHAAWALRCFCFSTPLRLPGTLQAVTAKLQRDLSALLVPPPSSSPSSTPTDIARRALGHAYALASLISLIPLRPLYVSYDVPAKLWDLAVQLLKRAGQHDVSVGRVEVEVAWVVIGGLMWLGSGFVRGQLAQLWVLWRNALPKVGSKEFATSGTGGGGRGREEWAFLLSVKECALGAVLCFLRACGSEKGAGAGLVTLDVARRISSLLSNALAFANAFAAAGVDDPVEAQIVAQLQAGSKRGASSSSSANTGTGTLTLRERELLLRRRVHQCFVALGFSGIPESTQLILLQSAVSIFASPEYVGGGSSVQAAIVSSSGSFGGVWTCGDGYGYGVTGREGEVGEGADAGGGGAGTGEGQEDGGVDGLMRKPILGACEHDPLSLLQALPSPSSSSASSGGGGGDTTPTSPYDLVEPPPPSTSVVDTAIELFARLLPLQDAHTTQKVIGQLLENVRSQKLEKNAGRRMAEWDGGWGRGAGGRGVKETFGSAGVTGLLGPFLMDALVDGDLVLRSAASEAIGRLASLSGTNYLTSQIKDLVDQVVNNRNPHGRAGCALAFGAIYSHVGGLAAGPLLKTTVNVLMSLINDPHPVVHFWSLVALVRVIDAASLAYAPFVSSTLGMLMKVYLMESHEREGGASVGNANVSGGFGVYRVACEVVDAVINVLGPDIGESARTRRLVQSLVREFEREGVPPGSVVEYGRGQQIGWEGDGEEEGGVRVEAIKCVQHFLMFAPEHVDIPDVVRRLRVNLSSPASPRQLKLASINALYQLVQKDAVGMSKLGGDKLVEDLFGMLDEDYASGELGVRNVIRSWLGQTGVYNPSAWIDLCQRIMKRTTVGQVGGSGGAGASGGGGLRDDEGESLNVGLSGDGASSSSGANAPSSASRWRTQLFALQCLHEICVLVAASGRKEHVDAIVARNQGVPSEGMLFSRVGDLIRMAFTASTAYVMEIRLAGLVVLRDVIEIFAASPDPAYDDALLLEQHQAPITAALTPAFSSDSTPEILASAVDACAVFVGCGVVKDVGRMGRILKLLIGGLEQSKDSGTLSLGESGQLSPNASAMLRISTLAAWAQLQVSSTQPGRTYLEEVVRPYRPTLCVLWIAALRDYASVRIDSEFLVDSSSASGSGGGQGVDSGYVSLGKEVLLPYYAKAWPVILQAVATAMQAGDKHILAAMDGKELPVEDDKKKEEEELVPAAAPSAAPRTEQTAFFFIIFGLVYEALATSSSSSSTASSNDPSGASSSAAPSSQSSLSSRKNRVLAALRALKCLVKPEYSGGAITAEPTIFEEFVGLCYRIGMTETPDVQAELVGVLVEFASSTSSSQEEDVLSLTSPRAHCLRICAHVLKQALGSSRASSSQGQLQDRINLISSCLTAFTSIASGINSSQREDVRAVAIVLYGDLLKDESSEIDLVSPTLPALKALLSLPPAPGSEDKERYSGLIHALLSATLLNIDAMRGRSGAISAKKTKNNMLAAVLILTVVPAWVKVGQAVIEHACFLISQKLVEGDDISLTAAHCSKTLILASTSGQNGMLRQCARLLIPGLIEFVAKMAPLVHDGTIKDLQSAAIAEVWKGFAALFGWVTEENRPRLLGVFLPTISLLLSPSPPPSASSHPVAASVTNQTVAQLLSFASASPSAFKEAIAKLDEGTRELLELSIRRALGAGAGGAGGVGGVGAGHQAAAKPQISLRSF</sequence>
<evidence type="ECO:0000256" key="2">
    <source>
        <dbReference type="PROSITE-ProRule" id="PRU00103"/>
    </source>
</evidence>
<feature type="repeat" description="HEAT" evidence="2">
    <location>
        <begin position="1031"/>
        <end position="1069"/>
    </location>
</feature>
<dbReference type="Proteomes" id="UP000521872">
    <property type="component" value="Unassembled WGS sequence"/>
</dbReference>
<dbReference type="Gene3D" id="1.25.10.10">
    <property type="entry name" value="Leucine-rich Repeat Variant"/>
    <property type="match status" value="2"/>
</dbReference>
<feature type="compositionally biased region" description="Low complexity" evidence="3">
    <location>
        <begin position="920"/>
        <end position="932"/>
    </location>
</feature>
<dbReference type="GO" id="GO:0005794">
    <property type="term" value="C:Golgi apparatus"/>
    <property type="evidence" value="ECO:0007669"/>
    <property type="project" value="TreeGrafter"/>
</dbReference>
<dbReference type="InterPro" id="IPR046837">
    <property type="entry name" value="Laa1/Sip1/HEATR5-like_HEAT"/>
</dbReference>
<dbReference type="GO" id="GO:0006897">
    <property type="term" value="P:endocytosis"/>
    <property type="evidence" value="ECO:0007669"/>
    <property type="project" value="TreeGrafter"/>
</dbReference>
<comment type="caution">
    <text evidence="5">The sequence shown here is derived from an EMBL/GenBank/DDBJ whole genome shotgun (WGS) entry which is preliminary data.</text>
</comment>
<evidence type="ECO:0000259" key="4">
    <source>
        <dbReference type="Pfam" id="PF25808"/>
    </source>
</evidence>
<dbReference type="PROSITE" id="PS50077">
    <property type="entry name" value="HEAT_REPEAT"/>
    <property type="match status" value="1"/>
</dbReference>
<dbReference type="InterPro" id="IPR016024">
    <property type="entry name" value="ARM-type_fold"/>
</dbReference>
<gene>
    <name evidence="5" type="ORF">D9613_008980</name>
</gene>
<name>A0A8H4VW34_9AGAR</name>
<feature type="compositionally biased region" description="Gly residues" evidence="3">
    <location>
        <begin position="882"/>
        <end position="893"/>
    </location>
</feature>
<dbReference type="InterPro" id="IPR040108">
    <property type="entry name" value="Laa1/Sip1/HEATR5"/>
</dbReference>
<dbReference type="Pfam" id="PF20210">
    <property type="entry name" value="Laa1_Sip1_HTR5"/>
    <property type="match status" value="1"/>
</dbReference>
<keyword evidence="6" id="KW-1185">Reference proteome</keyword>
<evidence type="ECO:0000313" key="5">
    <source>
        <dbReference type="EMBL" id="KAF4622079.1"/>
    </source>
</evidence>
<feature type="region of interest" description="Disordered" evidence="3">
    <location>
        <begin position="920"/>
        <end position="955"/>
    </location>
</feature>
<feature type="compositionally biased region" description="Basic and acidic residues" evidence="3">
    <location>
        <begin position="308"/>
        <end position="319"/>
    </location>
</feature>
<dbReference type="GO" id="GO:0016020">
    <property type="term" value="C:membrane"/>
    <property type="evidence" value="ECO:0007669"/>
    <property type="project" value="TreeGrafter"/>
</dbReference>
<feature type="region of interest" description="Disordered" evidence="3">
    <location>
        <begin position="878"/>
        <end position="903"/>
    </location>
</feature>
<feature type="compositionally biased region" description="Low complexity" evidence="3">
    <location>
        <begin position="292"/>
        <end position="307"/>
    </location>
</feature>
<feature type="compositionally biased region" description="Gly residues" evidence="3">
    <location>
        <begin position="329"/>
        <end position="339"/>
    </location>
</feature>
<evidence type="ECO:0000313" key="6">
    <source>
        <dbReference type="Proteomes" id="UP000521872"/>
    </source>
</evidence>
<dbReference type="PANTHER" id="PTHR21663">
    <property type="entry name" value="HYPOTHETICAL HEAT DOMAIN-CONTAINING"/>
    <property type="match status" value="1"/>
</dbReference>
<dbReference type="InterPro" id="IPR011989">
    <property type="entry name" value="ARM-like"/>
</dbReference>
<dbReference type="InterPro" id="IPR057981">
    <property type="entry name" value="TPR_LAA1-like_C"/>
</dbReference>
<evidence type="ECO:0000256" key="1">
    <source>
        <dbReference type="ARBA" id="ARBA00008304"/>
    </source>
</evidence>
<dbReference type="GO" id="GO:0008104">
    <property type="term" value="P:intracellular protein localization"/>
    <property type="evidence" value="ECO:0007669"/>
    <property type="project" value="TreeGrafter"/>
</dbReference>
<feature type="region of interest" description="Disordered" evidence="3">
    <location>
        <begin position="66"/>
        <end position="95"/>
    </location>
</feature>
<dbReference type="GO" id="GO:0005829">
    <property type="term" value="C:cytosol"/>
    <property type="evidence" value="ECO:0007669"/>
    <property type="project" value="GOC"/>
</dbReference>
<dbReference type="SUPFAM" id="SSF48371">
    <property type="entry name" value="ARM repeat"/>
    <property type="match status" value="2"/>
</dbReference>
<feature type="region of interest" description="Disordered" evidence="3">
    <location>
        <begin position="291"/>
        <end position="342"/>
    </location>
</feature>
<organism evidence="5 6">
    <name type="scientific">Agrocybe pediades</name>
    <dbReference type="NCBI Taxonomy" id="84607"/>
    <lineage>
        <taxon>Eukaryota</taxon>
        <taxon>Fungi</taxon>
        <taxon>Dikarya</taxon>
        <taxon>Basidiomycota</taxon>
        <taxon>Agaricomycotina</taxon>
        <taxon>Agaricomycetes</taxon>
        <taxon>Agaricomycetidae</taxon>
        <taxon>Agaricales</taxon>
        <taxon>Agaricineae</taxon>
        <taxon>Strophariaceae</taxon>
        <taxon>Agrocybe</taxon>
    </lineage>
</organism>
<dbReference type="GO" id="GO:0042147">
    <property type="term" value="P:retrograde transport, endosome to Golgi"/>
    <property type="evidence" value="ECO:0007669"/>
    <property type="project" value="TreeGrafter"/>
</dbReference>
<feature type="compositionally biased region" description="Low complexity" evidence="3">
    <location>
        <begin position="66"/>
        <end position="93"/>
    </location>
</feature>
<dbReference type="InterPro" id="IPR021133">
    <property type="entry name" value="HEAT_type_2"/>
</dbReference>
<protein>
    <recommendedName>
        <fullName evidence="4">LAA1-like C-terminal TPR repeats domain-containing protein</fullName>
    </recommendedName>
</protein>
<dbReference type="PANTHER" id="PTHR21663:SF0">
    <property type="entry name" value="HEAT REPEAT-CONTAINING PROTEIN 5B"/>
    <property type="match status" value="1"/>
</dbReference>
<feature type="region of interest" description="Disordered" evidence="3">
    <location>
        <begin position="1760"/>
        <end position="1783"/>
    </location>
</feature>
<evidence type="ECO:0000256" key="3">
    <source>
        <dbReference type="SAM" id="MobiDB-lite"/>
    </source>
</evidence>
<feature type="domain" description="LAA1-like C-terminal TPR repeats" evidence="4">
    <location>
        <begin position="2022"/>
        <end position="2195"/>
    </location>
</feature>
<comment type="similarity">
    <text evidence="1">Belongs to the HEATR5 family.</text>
</comment>